<protein>
    <recommendedName>
        <fullName evidence="1">Endonuclease/exonuclease/phosphatase domain-containing protein</fullName>
    </recommendedName>
</protein>
<dbReference type="PANTHER" id="PTHR33710">
    <property type="entry name" value="BNAC02G09200D PROTEIN"/>
    <property type="match status" value="1"/>
</dbReference>
<reference evidence="2" key="1">
    <citation type="submission" date="2017-07" db="EMBL/GenBank/DDBJ databases">
        <title>Taro Niue Genome Assembly and Annotation.</title>
        <authorList>
            <person name="Atibalentja N."/>
            <person name="Keating K."/>
            <person name="Fields C.J."/>
        </authorList>
    </citation>
    <scope>NUCLEOTIDE SEQUENCE</scope>
    <source>
        <strain evidence="2">Niue_2</strain>
        <tissue evidence="2">Leaf</tissue>
    </source>
</reference>
<dbReference type="GO" id="GO:0003824">
    <property type="term" value="F:catalytic activity"/>
    <property type="evidence" value="ECO:0007669"/>
    <property type="project" value="InterPro"/>
</dbReference>
<feature type="domain" description="Endonuclease/exonuclease/phosphatase" evidence="1">
    <location>
        <begin position="265"/>
        <end position="475"/>
    </location>
</feature>
<evidence type="ECO:0000259" key="1">
    <source>
        <dbReference type="Pfam" id="PF03372"/>
    </source>
</evidence>
<sequence>MRGSCSGSAGCVRGRVAPGEDAACEECRIGLYWAMMGPTGLVVISDRHIQSLIWSLRPPSKSVNVPIPVSNVFERLSSDVRVIDTTEASDAHIPSSGEVVAPQQSVQELEKAPTPVVVNGAPVVSQGDGLVLGHEEHSVLVHGASFIVVHGDQRLAHPGKQLPACTGTSLPQAASPASNPPAQLKPVCVIHGSESSSLENNIPQVVRGKSLDIECNVDLKLDRIPDIPQISATALASSENILLPSTIISKDGNIGPIKGACTRGLSNLASKRSLKHLIRKYNLHIVAIFEPKIKLSRAASVCRYLNLHDYAGNAGEDSKIWLLWSKDVSLQVSSRFDQFISANILKDDALLCMITAVYTACDMSSRRLLYDDLLTSNINQLPWMVGGDFNCVSSPSEKEGGSTPNHSSMIDFNSFISAAGLLDAGFSGQRFTWSNNRVGHAAIKARLDRVLITPSWTLSFPGYCVKHLPRLPSDHAPLLMKVVHQSTIPARFIFQKMWVSHENFIQQVTDSWRSVNATSPNPFVTLQAKLKAVKAMLKDWNKNIFGNVEVSVRQAEDRCFLIARAANDLSRAE</sequence>
<comment type="caution">
    <text evidence="2">The sequence shown here is derived from an EMBL/GenBank/DDBJ whole genome shotgun (WGS) entry which is preliminary data.</text>
</comment>
<dbReference type="InterPro" id="IPR005135">
    <property type="entry name" value="Endo/exonuclease/phosphatase"/>
</dbReference>
<dbReference type="InterPro" id="IPR036691">
    <property type="entry name" value="Endo/exonu/phosph_ase_sf"/>
</dbReference>
<dbReference type="PANTHER" id="PTHR33710:SF71">
    <property type="entry name" value="ENDONUCLEASE_EXONUCLEASE_PHOSPHATASE DOMAIN-CONTAINING PROTEIN"/>
    <property type="match status" value="1"/>
</dbReference>
<gene>
    <name evidence="2" type="ORF">Taro_039396</name>
</gene>
<dbReference type="Pfam" id="PF03372">
    <property type="entry name" value="Exo_endo_phos"/>
    <property type="match status" value="1"/>
</dbReference>
<dbReference type="Gene3D" id="3.60.10.10">
    <property type="entry name" value="Endonuclease/exonuclease/phosphatase"/>
    <property type="match status" value="1"/>
</dbReference>
<keyword evidence="3" id="KW-1185">Reference proteome</keyword>
<accession>A0A843WAK5</accession>
<dbReference type="EMBL" id="NMUH01003660">
    <property type="protein sequence ID" value="MQM06569.1"/>
    <property type="molecule type" value="Genomic_DNA"/>
</dbReference>
<dbReference type="OrthoDB" id="786811at2759"/>
<dbReference type="AlphaFoldDB" id="A0A843WAK5"/>
<name>A0A843WAK5_COLES</name>
<evidence type="ECO:0000313" key="2">
    <source>
        <dbReference type="EMBL" id="MQM06569.1"/>
    </source>
</evidence>
<dbReference type="SUPFAM" id="SSF56219">
    <property type="entry name" value="DNase I-like"/>
    <property type="match status" value="1"/>
</dbReference>
<organism evidence="2 3">
    <name type="scientific">Colocasia esculenta</name>
    <name type="common">Wild taro</name>
    <name type="synonym">Arum esculentum</name>
    <dbReference type="NCBI Taxonomy" id="4460"/>
    <lineage>
        <taxon>Eukaryota</taxon>
        <taxon>Viridiplantae</taxon>
        <taxon>Streptophyta</taxon>
        <taxon>Embryophyta</taxon>
        <taxon>Tracheophyta</taxon>
        <taxon>Spermatophyta</taxon>
        <taxon>Magnoliopsida</taxon>
        <taxon>Liliopsida</taxon>
        <taxon>Araceae</taxon>
        <taxon>Aroideae</taxon>
        <taxon>Colocasieae</taxon>
        <taxon>Colocasia</taxon>
    </lineage>
</organism>
<dbReference type="Proteomes" id="UP000652761">
    <property type="component" value="Unassembled WGS sequence"/>
</dbReference>
<evidence type="ECO:0000313" key="3">
    <source>
        <dbReference type="Proteomes" id="UP000652761"/>
    </source>
</evidence>
<proteinExistence type="predicted"/>